<keyword evidence="15" id="KW-1185">Reference proteome</keyword>
<dbReference type="Gene3D" id="3.10.50.40">
    <property type="match status" value="1"/>
</dbReference>
<dbReference type="Pfam" id="PF13616">
    <property type="entry name" value="Rotamase_3"/>
    <property type="match status" value="1"/>
</dbReference>
<gene>
    <name evidence="14" type="ORF">BTN50_0526</name>
</gene>
<dbReference type="AlphaFoldDB" id="A0A291B7T5"/>
<dbReference type="Pfam" id="PF13624">
    <property type="entry name" value="SurA_N_3"/>
    <property type="match status" value="1"/>
</dbReference>
<evidence type="ECO:0000256" key="10">
    <source>
        <dbReference type="ARBA" id="ARBA00042775"/>
    </source>
</evidence>
<keyword evidence="6 12" id="KW-0472">Membrane</keyword>
<comment type="subcellular location">
    <subcellularLocation>
        <location evidence="1">Cell inner membrane</location>
        <topology evidence="1">Single-pass type II membrane protein</topology>
        <orientation evidence="1">Periplasmic side</orientation>
    </subcellularLocation>
</comment>
<keyword evidence="2" id="KW-1003">Cell membrane</keyword>
<dbReference type="KEGG" id="elux:BTN50_0526"/>
<keyword evidence="3" id="KW-0997">Cell inner membrane</keyword>
<dbReference type="EMBL" id="CP020660">
    <property type="protein sequence ID" value="ATF09053.1"/>
    <property type="molecule type" value="Genomic_DNA"/>
</dbReference>
<reference evidence="15" key="1">
    <citation type="submission" date="2017-04" db="EMBL/GenBank/DDBJ databases">
        <title>Genome evolution of the luminous symbionts of deep sea anglerfish.</title>
        <authorList>
            <person name="Hendry T.A."/>
        </authorList>
    </citation>
    <scope>NUCLEOTIDE SEQUENCE [LARGE SCALE GENOMIC DNA]</scope>
</reference>
<keyword evidence="4 12" id="KW-0812">Transmembrane</keyword>
<keyword evidence="11" id="KW-0697">Rotamase</keyword>
<dbReference type="Gene3D" id="1.10.4030.10">
    <property type="entry name" value="Porin chaperone SurA, peptide-binding domain"/>
    <property type="match status" value="1"/>
</dbReference>
<dbReference type="GO" id="GO:0005886">
    <property type="term" value="C:plasma membrane"/>
    <property type="evidence" value="ECO:0007669"/>
    <property type="project" value="UniProtKB-SubCell"/>
</dbReference>
<dbReference type="InterPro" id="IPR027304">
    <property type="entry name" value="Trigger_fact/SurA_dom_sf"/>
</dbReference>
<keyword evidence="5 12" id="KW-1133">Transmembrane helix</keyword>
<dbReference type="SUPFAM" id="SSF54534">
    <property type="entry name" value="FKBP-like"/>
    <property type="match status" value="1"/>
</dbReference>
<organism evidence="14 15">
    <name type="scientific">Candidatus Enterovibrio altilux</name>
    <dbReference type="NCBI Taxonomy" id="1927128"/>
    <lineage>
        <taxon>Bacteria</taxon>
        <taxon>Pseudomonadati</taxon>
        <taxon>Pseudomonadota</taxon>
        <taxon>Gammaproteobacteria</taxon>
        <taxon>Vibrionales</taxon>
        <taxon>Vibrionaceae</taxon>
        <taxon>Enterovibrio</taxon>
    </lineage>
</organism>
<evidence type="ECO:0000313" key="15">
    <source>
        <dbReference type="Proteomes" id="UP000218160"/>
    </source>
</evidence>
<evidence type="ECO:0000256" key="12">
    <source>
        <dbReference type="SAM" id="Phobius"/>
    </source>
</evidence>
<dbReference type="NCBIfam" id="NF008054">
    <property type="entry name" value="PRK10788.1"/>
    <property type="match status" value="1"/>
</dbReference>
<feature type="domain" description="PpiC" evidence="13">
    <location>
        <begin position="269"/>
        <end position="365"/>
    </location>
</feature>
<evidence type="ECO:0000256" key="7">
    <source>
        <dbReference type="ARBA" id="ARBA00023186"/>
    </source>
</evidence>
<proteinExistence type="inferred from homology"/>
<dbReference type="SUPFAM" id="SSF109998">
    <property type="entry name" value="Triger factor/SurA peptide-binding domain-like"/>
    <property type="match status" value="1"/>
</dbReference>
<dbReference type="Proteomes" id="UP000218160">
    <property type="component" value="Chromosome 1"/>
</dbReference>
<dbReference type="RefSeq" id="WP_096618871.1">
    <property type="nucleotide sequence ID" value="NZ_CP020660.1"/>
</dbReference>
<dbReference type="PANTHER" id="PTHR47529:SF1">
    <property type="entry name" value="PERIPLASMIC CHAPERONE PPID"/>
    <property type="match status" value="1"/>
</dbReference>
<dbReference type="InterPro" id="IPR000297">
    <property type="entry name" value="PPIase_PpiC"/>
</dbReference>
<evidence type="ECO:0000259" key="13">
    <source>
        <dbReference type="PROSITE" id="PS50198"/>
    </source>
</evidence>
<evidence type="ECO:0000256" key="11">
    <source>
        <dbReference type="PROSITE-ProRule" id="PRU00278"/>
    </source>
</evidence>
<keyword evidence="7" id="KW-0143">Chaperone</keyword>
<evidence type="ECO:0000256" key="9">
    <source>
        <dbReference type="ARBA" id="ARBA00040743"/>
    </source>
</evidence>
<dbReference type="PANTHER" id="PTHR47529">
    <property type="entry name" value="PEPTIDYL-PROLYL CIS-TRANS ISOMERASE D"/>
    <property type="match status" value="1"/>
</dbReference>
<evidence type="ECO:0000256" key="8">
    <source>
        <dbReference type="ARBA" id="ARBA00038408"/>
    </source>
</evidence>
<name>A0A291B7T5_9GAMM</name>
<dbReference type="GO" id="GO:0003755">
    <property type="term" value="F:peptidyl-prolyl cis-trans isomerase activity"/>
    <property type="evidence" value="ECO:0007669"/>
    <property type="project" value="UniProtKB-KW"/>
</dbReference>
<evidence type="ECO:0000313" key="14">
    <source>
        <dbReference type="EMBL" id="ATF09053.1"/>
    </source>
</evidence>
<evidence type="ECO:0000256" key="5">
    <source>
        <dbReference type="ARBA" id="ARBA00022989"/>
    </source>
</evidence>
<accession>A0A291B7T5</accession>
<evidence type="ECO:0000256" key="2">
    <source>
        <dbReference type="ARBA" id="ARBA00022475"/>
    </source>
</evidence>
<evidence type="ECO:0000256" key="3">
    <source>
        <dbReference type="ARBA" id="ARBA00022519"/>
    </source>
</evidence>
<dbReference type="PROSITE" id="PS50198">
    <property type="entry name" value="PPIC_PPIASE_2"/>
    <property type="match status" value="1"/>
</dbReference>
<sequence length="632" mass="70596">MMERLREGANSLTVKIILSLIIFSFVFAGVGGYLTDGSKSPIVKIGDQNISHNQFEQAYKNEHAQMQTQAGDVFTTLLSDPDYLAQFRSDVLNRMVNKVLLDQQADALGLRVSDEQIKQTIRSMPAFHATVNNFDNDFYLATLKHNHLTPDQFAKYVRQDLVREQLIHGLQNSAFVLKNELTSLYKLERQTRSVRTLSLSPDDFAAKAHITAEQEQDYYQQNPAKFIRPKQFKISYVELSGDSIANLMNVTERDAKEYYDANLALYSTLEKRKVSHIMIQGDDNTAKIKAEVVLAELNAGADFAELARMRSYDTFSAKQGGQLDWFETGVMDFAFEEAAFSLVKKGDISGVVKSSFGYHIIKLNDIKASGTEPFETVRDQIIVQLKQQYAADKFFALSNDLTEKAFEMPDNLDEAASAINSTVQQTDFISLSDLNGTLAHPKVQKALQLSEKHDDGLNSDIIELSPEHIIVVRIDDTQPELVLSFDDAQPQVISLLKRQIGEKEVHALAKNLVDELRVGNNTNLNALGYVFSDATDVGRMSSDREVVELAFTLPAPTGDTSEYGITRSLNGNLIIVALDSVKEPKATDISLASQMANRISHAFASSELMATINQLKQNTKITYPLKTTEQYL</sequence>
<evidence type="ECO:0000256" key="6">
    <source>
        <dbReference type="ARBA" id="ARBA00023136"/>
    </source>
</evidence>
<evidence type="ECO:0000256" key="1">
    <source>
        <dbReference type="ARBA" id="ARBA00004382"/>
    </source>
</evidence>
<dbReference type="InterPro" id="IPR052029">
    <property type="entry name" value="PpiD_chaperone"/>
</dbReference>
<feature type="transmembrane region" description="Helical" evidence="12">
    <location>
        <begin position="12"/>
        <end position="34"/>
    </location>
</feature>
<comment type="similarity">
    <text evidence="8">Belongs to the PpiD chaperone family.</text>
</comment>
<keyword evidence="11 14" id="KW-0413">Isomerase</keyword>
<protein>
    <recommendedName>
        <fullName evidence="9">Periplasmic chaperone PpiD</fullName>
    </recommendedName>
    <alternativeName>
        <fullName evidence="10">Periplasmic folding chaperone</fullName>
    </alternativeName>
</protein>
<dbReference type="InterPro" id="IPR046357">
    <property type="entry name" value="PPIase_dom_sf"/>
</dbReference>
<evidence type="ECO:0000256" key="4">
    <source>
        <dbReference type="ARBA" id="ARBA00022692"/>
    </source>
</evidence>